<feature type="active site" description="Proton donor" evidence="15">
    <location>
        <position position="284"/>
    </location>
</feature>
<dbReference type="GO" id="GO:0000139">
    <property type="term" value="C:Golgi membrane"/>
    <property type="evidence" value="ECO:0007669"/>
    <property type="project" value="TreeGrafter"/>
</dbReference>
<feature type="region of interest" description="Disordered" evidence="19">
    <location>
        <begin position="157"/>
        <end position="193"/>
    </location>
</feature>
<keyword evidence="16" id="KW-0479">Metal-binding</keyword>
<dbReference type="AlphaFoldDB" id="A0A8S4AE24"/>
<keyword evidence="9 17" id="KW-1015">Disulfide bond</keyword>
<feature type="active site" description="Proton donor" evidence="15">
    <location>
        <position position="524"/>
    </location>
</feature>
<dbReference type="EMBL" id="CAJHNH020008511">
    <property type="protein sequence ID" value="CAG5136271.1"/>
    <property type="molecule type" value="Genomic_DNA"/>
</dbReference>
<evidence type="ECO:0000256" key="8">
    <source>
        <dbReference type="ARBA" id="ARBA00023136"/>
    </source>
</evidence>
<keyword evidence="4 20" id="KW-0812">Transmembrane</keyword>
<evidence type="ECO:0000313" key="21">
    <source>
        <dbReference type="EMBL" id="CAG5136271.1"/>
    </source>
</evidence>
<feature type="active site" evidence="15">
    <location>
        <position position="549"/>
    </location>
</feature>
<dbReference type="InterPro" id="IPR001382">
    <property type="entry name" value="Glyco_hydro_47"/>
</dbReference>
<keyword evidence="22" id="KW-1185">Reference proteome</keyword>
<feature type="disulfide bond" evidence="17">
    <location>
        <begin position="480"/>
        <end position="510"/>
    </location>
</feature>
<comment type="pathway">
    <text evidence="2">Protein modification; protein glycosylation.</text>
</comment>
<dbReference type="InterPro" id="IPR036026">
    <property type="entry name" value="Seven-hairpin_glycosidases"/>
</dbReference>
<evidence type="ECO:0000256" key="3">
    <source>
        <dbReference type="ARBA" id="ARBA00007658"/>
    </source>
</evidence>
<evidence type="ECO:0000256" key="6">
    <source>
        <dbReference type="ARBA" id="ARBA00022837"/>
    </source>
</evidence>
<dbReference type="GO" id="GO:0005509">
    <property type="term" value="F:calcium ion binding"/>
    <property type="evidence" value="ECO:0007669"/>
    <property type="project" value="InterPro"/>
</dbReference>
<evidence type="ECO:0000256" key="10">
    <source>
        <dbReference type="ARBA" id="ARBA00023295"/>
    </source>
</evidence>
<comment type="function">
    <text evidence="13">Involved in the maturation of Asn-linked oligosaccharides. Progressively trim alpha-1,2-linked mannose residues from Man(9)GlcNAc(2) to produce Man(5)GlcNAc(2).</text>
</comment>
<evidence type="ECO:0000256" key="14">
    <source>
        <dbReference type="ARBA" id="ARBA00060399"/>
    </source>
</evidence>
<evidence type="ECO:0000256" key="4">
    <source>
        <dbReference type="ARBA" id="ARBA00022692"/>
    </source>
</evidence>
<organism evidence="21 22">
    <name type="scientific">Candidula unifasciata</name>
    <dbReference type="NCBI Taxonomy" id="100452"/>
    <lineage>
        <taxon>Eukaryota</taxon>
        <taxon>Metazoa</taxon>
        <taxon>Spiralia</taxon>
        <taxon>Lophotrochozoa</taxon>
        <taxon>Mollusca</taxon>
        <taxon>Gastropoda</taxon>
        <taxon>Heterobranchia</taxon>
        <taxon>Euthyneura</taxon>
        <taxon>Panpulmonata</taxon>
        <taxon>Eupulmonata</taxon>
        <taxon>Stylommatophora</taxon>
        <taxon>Helicina</taxon>
        <taxon>Helicoidea</taxon>
        <taxon>Geomitridae</taxon>
        <taxon>Candidula</taxon>
    </lineage>
</organism>
<reference evidence="21" key="1">
    <citation type="submission" date="2021-04" db="EMBL/GenBank/DDBJ databases">
        <authorList>
            <consortium name="Molecular Ecology Group"/>
        </authorList>
    </citation>
    <scope>NUCLEOTIDE SEQUENCE</scope>
</reference>
<dbReference type="SUPFAM" id="SSF48225">
    <property type="entry name" value="Seven-hairpin glycosidases"/>
    <property type="match status" value="1"/>
</dbReference>
<comment type="cofactor">
    <cofactor evidence="1 16">
        <name>Ca(2+)</name>
        <dbReference type="ChEBI" id="CHEBI:29108"/>
    </cofactor>
</comment>
<evidence type="ECO:0000256" key="13">
    <source>
        <dbReference type="ARBA" id="ARBA00054774"/>
    </source>
</evidence>
<comment type="similarity">
    <text evidence="3 18">Belongs to the glycosyl hydrolase 47 family.</text>
</comment>
<dbReference type="Gene3D" id="1.50.10.10">
    <property type="match status" value="1"/>
</dbReference>
<evidence type="ECO:0000256" key="16">
    <source>
        <dbReference type="PIRSR" id="PIRSR601382-2"/>
    </source>
</evidence>
<protein>
    <recommendedName>
        <fullName evidence="18">alpha-1,2-Mannosidase</fullName>
        <ecNumber evidence="18">3.2.1.-</ecNumber>
    </recommendedName>
</protein>
<dbReference type="Pfam" id="PF01532">
    <property type="entry name" value="Glyco_hydro_47"/>
    <property type="match status" value="1"/>
</dbReference>
<dbReference type="PRINTS" id="PR00747">
    <property type="entry name" value="GLYHDRLASE47"/>
</dbReference>
<dbReference type="OrthoDB" id="8118055at2759"/>
<comment type="catalytic activity">
    <reaction evidence="12">
        <text>N(4)-(alpha-D-Man-(1-&gt;2)-alpha-D-Man-(1-&gt;2)-alpha-D-Man-(1-&gt;3)-[alpha-D-Man-(1-&gt;2)-alpha-D-Man-(1-&gt;3)-[alpha-D-Man-(1-&gt;2)-alpha-D-Man-(1-&gt;6)]-alpha-D-Man-(1-&gt;6)]-beta-D-Man-(1-&gt;4)-beta-D-GlcNAc-(1-&gt;4)-beta-D-GlcNAc)-L-asparaginyl-[protein] (N-glucan mannose isomer 9A1,2,3B1,2,3) + 4 H2O = N(4)-(alpha-D-Man-(1-&gt;3)-[alpha-D-Man-(1-&gt;3)-[alpha-D-Man-(1-&gt;6)]-alpha-D-Man-(1-&gt;6)]-beta-D-Man-(1-&gt;4)-beta-D-GlcNAc-(1-&gt;4)-beta-D-GlcNAc)-L-asparaginyl-[protein] (N-glucan mannose isomer 5A1,2) + 4 beta-D-mannose</text>
        <dbReference type="Rhea" id="RHEA:56008"/>
        <dbReference type="Rhea" id="RHEA-COMP:14356"/>
        <dbReference type="Rhea" id="RHEA-COMP:14367"/>
        <dbReference type="ChEBI" id="CHEBI:15377"/>
        <dbReference type="ChEBI" id="CHEBI:28563"/>
        <dbReference type="ChEBI" id="CHEBI:59087"/>
        <dbReference type="ChEBI" id="CHEBI:139493"/>
        <dbReference type="EC" id="3.2.1.113"/>
    </reaction>
</comment>
<feature type="compositionally biased region" description="Basic and acidic residues" evidence="19">
    <location>
        <begin position="157"/>
        <end position="183"/>
    </location>
</feature>
<accession>A0A8S4AE24</accession>
<comment type="caution">
    <text evidence="21">The sequence shown here is derived from an EMBL/GenBank/DDBJ whole genome shotgun (WGS) entry which is preliminary data.</text>
</comment>
<dbReference type="GO" id="GO:0004571">
    <property type="term" value="F:mannosyl-oligosaccharide 1,2-alpha-mannosidase activity"/>
    <property type="evidence" value="ECO:0007669"/>
    <property type="project" value="UniProtKB-EC"/>
</dbReference>
<gene>
    <name evidence="21" type="ORF">CUNI_LOCUS21829</name>
</gene>
<evidence type="ECO:0000256" key="9">
    <source>
        <dbReference type="ARBA" id="ARBA00023157"/>
    </source>
</evidence>
<evidence type="ECO:0000256" key="12">
    <source>
        <dbReference type="ARBA" id="ARBA00048605"/>
    </source>
</evidence>
<dbReference type="PANTHER" id="PTHR11742">
    <property type="entry name" value="MANNOSYL-OLIGOSACCHARIDE ALPHA-1,2-MANNOSIDASE-RELATED"/>
    <property type="match status" value="1"/>
</dbReference>
<evidence type="ECO:0000256" key="5">
    <source>
        <dbReference type="ARBA" id="ARBA00022801"/>
    </source>
</evidence>
<dbReference type="InterPro" id="IPR012341">
    <property type="entry name" value="6hp_glycosidase-like_sf"/>
</dbReference>
<evidence type="ECO:0000256" key="1">
    <source>
        <dbReference type="ARBA" id="ARBA00001913"/>
    </source>
</evidence>
<dbReference type="Proteomes" id="UP000678393">
    <property type="component" value="Unassembled WGS sequence"/>
</dbReference>
<evidence type="ECO:0000256" key="15">
    <source>
        <dbReference type="PIRSR" id="PIRSR601382-1"/>
    </source>
</evidence>
<keyword evidence="8 20" id="KW-0472">Membrane</keyword>
<dbReference type="FunFam" id="1.50.10.10:FF:000002">
    <property type="entry name" value="alpha-1,2-Mannosidase"/>
    <property type="match status" value="1"/>
</dbReference>
<evidence type="ECO:0000256" key="19">
    <source>
        <dbReference type="SAM" id="MobiDB-lite"/>
    </source>
</evidence>
<evidence type="ECO:0000256" key="17">
    <source>
        <dbReference type="PIRSR" id="PIRSR601382-3"/>
    </source>
</evidence>
<sequence length="651" mass="73986">MAAKGTGILPLRYVNGVPVPQARRTLRLREKYIILLVFMTFTTVCTCAFLFLPNLQDKVSMDEVRKQFQGAEGMFLLQARLGPDGAPLDTGKLLRHGDEANDPHNVDDKKKLQSKIVTAWEQDKLDKGIQEMHVKPEDAGKLIESIQMEKDIILRKKKEEDEKKRQQELEEAKKVNKDHEGHPGARGGEPTDLDVRAKRDKVREMMLHAWHGYVQYGWGANEHRPISKQAHSGSVFGAGSLGATIVDAVDTLYIMELDDEYQKARDWIAQSLNFEISADLSVFETNIRFIGGLLSTYALTGDQIFKKRAKEIADKLLPAFNTPTGLPLAIINLKTGSSRNYGWASGGSSILSEIGSLHLEFDYLSAVTENSIYRDKVMKIRTFLKEIDKPGGFYSNYIHPKTGKWGQQHVSIGALGDSFYEYLLKEWLMSNKEDTEARQMYDQAMQVVYDKLLVKSPGGLSYFAEYKSGRLEHKMDHLACFSAGMVALGAEGSDNQTKYVNIGEDLAHTCHESYIRSATGLGPESFRFEGITEAKAIRQNEKYYILRPEVLEGWYYMWRLTKKQQYRDWAWDMVQALEKHCRAEAGYSGIRDVYQEKPQQDDVQQSFFLAETLKYLYLIFSEDSLLPLDKWVLNTEAHPLPVRGVNPASMK</sequence>
<feature type="transmembrane region" description="Helical" evidence="20">
    <location>
        <begin position="32"/>
        <end position="52"/>
    </location>
</feature>
<evidence type="ECO:0000313" key="22">
    <source>
        <dbReference type="Proteomes" id="UP000678393"/>
    </source>
</evidence>
<comment type="subcellular location">
    <subcellularLocation>
        <location evidence="14">Endomembrane system</location>
        <topology evidence="14">Single-pass type II membrane protein</topology>
    </subcellularLocation>
</comment>
<evidence type="ECO:0000256" key="11">
    <source>
        <dbReference type="ARBA" id="ARBA00047669"/>
    </source>
</evidence>
<name>A0A8S4AE24_9EUPU</name>
<keyword evidence="10 18" id="KW-0326">Glycosidase</keyword>
<feature type="active site" evidence="15">
    <location>
        <position position="417"/>
    </location>
</feature>
<evidence type="ECO:0000256" key="20">
    <source>
        <dbReference type="SAM" id="Phobius"/>
    </source>
</evidence>
<keyword evidence="7" id="KW-0735">Signal-anchor</keyword>
<proteinExistence type="inferred from homology"/>
<evidence type="ECO:0000256" key="7">
    <source>
        <dbReference type="ARBA" id="ARBA00022968"/>
    </source>
</evidence>
<comment type="catalytic activity">
    <reaction evidence="11">
        <text>N(4)-(alpha-D-Man-(1-&gt;2)-alpha-D-Man-(1-&gt;2)-alpha-D-Man-(1-&gt;3)-[alpha-D-Man-(1-&gt;3)-[alpha-D-Man-(1-&gt;2)-alpha-D-Man-(1-&gt;6)]-alpha-D-Man-(1-&gt;6)]-beta-D-Man-(1-&gt;4)-beta-D-GlcNAc-(1-&gt;4)-beta-D-GlcNAc)-L-asparaginyl-[protein] (N-glucan mannose isomer 8A1,2,3B1,3) + 3 H2O = N(4)-(alpha-D-Man-(1-&gt;3)-[alpha-D-Man-(1-&gt;3)-[alpha-D-Man-(1-&gt;6)]-alpha-D-Man-(1-&gt;6)]-beta-D-Man-(1-&gt;4)-beta-D-GlcNAc-(1-&gt;4)-beta-D-GlcNAc)-L-asparaginyl-[protein] (N-glucan mannose isomer 5A1,2) + 3 beta-D-mannose</text>
        <dbReference type="Rhea" id="RHEA:56028"/>
        <dbReference type="Rhea" id="RHEA-COMP:14358"/>
        <dbReference type="Rhea" id="RHEA-COMP:14367"/>
        <dbReference type="ChEBI" id="CHEBI:15377"/>
        <dbReference type="ChEBI" id="CHEBI:28563"/>
        <dbReference type="ChEBI" id="CHEBI:59087"/>
        <dbReference type="ChEBI" id="CHEBI:60628"/>
        <dbReference type="EC" id="3.2.1.113"/>
    </reaction>
</comment>
<evidence type="ECO:0000256" key="2">
    <source>
        <dbReference type="ARBA" id="ARBA00004922"/>
    </source>
</evidence>
<keyword evidence="20" id="KW-1133">Transmembrane helix</keyword>
<keyword evidence="6 16" id="KW-0106">Calcium</keyword>
<evidence type="ECO:0000256" key="18">
    <source>
        <dbReference type="RuleBase" id="RU361193"/>
    </source>
</evidence>
<dbReference type="InterPro" id="IPR050749">
    <property type="entry name" value="Glycosyl_Hydrolase_47"/>
</dbReference>
<dbReference type="EC" id="3.2.1.-" evidence="18"/>
<dbReference type="GO" id="GO:0005783">
    <property type="term" value="C:endoplasmic reticulum"/>
    <property type="evidence" value="ECO:0007669"/>
    <property type="project" value="TreeGrafter"/>
</dbReference>
<feature type="binding site" evidence="16">
    <location>
        <position position="635"/>
    </location>
    <ligand>
        <name>Ca(2+)</name>
        <dbReference type="ChEBI" id="CHEBI:29108"/>
    </ligand>
</feature>
<dbReference type="PANTHER" id="PTHR11742:SF6">
    <property type="entry name" value="MANNOSYL-OLIGOSACCHARIDE ALPHA-1,2-MANNOSIDASE IA-RELATED"/>
    <property type="match status" value="1"/>
</dbReference>
<dbReference type="GO" id="GO:0005975">
    <property type="term" value="P:carbohydrate metabolic process"/>
    <property type="evidence" value="ECO:0007669"/>
    <property type="project" value="InterPro"/>
</dbReference>
<keyword evidence="5 18" id="KW-0378">Hydrolase</keyword>